<sequence length="217" mass="23432">MGSRFSSSIAHNADDFKPPTREVPGADDIRVKSGDLDPEAGSKAIGKSVSNSPNEEITKQAIEATCSTIADKILEEIHENPDSSTNKLIAEFITEQLNSQLSKNKTPAGKTSNVHKRGVGTKRGYCQSAAKDSAIEWTIETAINNVNDTFTATCGTLTSCTATMHDTKLYISWSAGQGNSLYRESSAMVDSSSNLSMHTSLLMPVLLLLLLIHYLHQ</sequence>
<comment type="caution">
    <text evidence="2">The sequence shown here is derived from an EMBL/GenBank/DDBJ whole genome shotgun (WGS) entry which is preliminary data.</text>
</comment>
<dbReference type="Proteomes" id="UP000603453">
    <property type="component" value="Unassembled WGS sequence"/>
</dbReference>
<evidence type="ECO:0000256" key="1">
    <source>
        <dbReference type="SAM" id="MobiDB-lite"/>
    </source>
</evidence>
<feature type="region of interest" description="Disordered" evidence="1">
    <location>
        <begin position="1"/>
        <end position="55"/>
    </location>
</feature>
<reference evidence="2" key="1">
    <citation type="submission" date="2020-12" db="EMBL/GenBank/DDBJ databases">
        <title>Metabolic potential, ecology and presence of endohyphal bacteria is reflected in genomic diversity of Mucoromycotina.</title>
        <authorList>
            <person name="Muszewska A."/>
            <person name="Okrasinska A."/>
            <person name="Steczkiewicz K."/>
            <person name="Drgas O."/>
            <person name="Orlowska M."/>
            <person name="Perlinska-Lenart U."/>
            <person name="Aleksandrzak-Piekarczyk T."/>
            <person name="Szatraj K."/>
            <person name="Zielenkiewicz U."/>
            <person name="Pilsyk S."/>
            <person name="Malc E."/>
            <person name="Mieczkowski P."/>
            <person name="Kruszewska J.S."/>
            <person name="Biernat P."/>
            <person name="Pawlowska J."/>
        </authorList>
    </citation>
    <scope>NUCLEOTIDE SEQUENCE</scope>
    <source>
        <strain evidence="2">WA0000017839</strain>
    </source>
</reference>
<evidence type="ECO:0000313" key="2">
    <source>
        <dbReference type="EMBL" id="KAG2205533.1"/>
    </source>
</evidence>
<evidence type="ECO:0000313" key="3">
    <source>
        <dbReference type="Proteomes" id="UP000603453"/>
    </source>
</evidence>
<proteinExistence type="predicted"/>
<organism evidence="2 3">
    <name type="scientific">Mucor saturninus</name>
    <dbReference type="NCBI Taxonomy" id="64648"/>
    <lineage>
        <taxon>Eukaryota</taxon>
        <taxon>Fungi</taxon>
        <taxon>Fungi incertae sedis</taxon>
        <taxon>Mucoromycota</taxon>
        <taxon>Mucoromycotina</taxon>
        <taxon>Mucoromycetes</taxon>
        <taxon>Mucorales</taxon>
        <taxon>Mucorineae</taxon>
        <taxon>Mucoraceae</taxon>
        <taxon>Mucor</taxon>
    </lineage>
</organism>
<gene>
    <name evidence="2" type="ORF">INT47_005907</name>
</gene>
<accession>A0A8H7R7C7</accession>
<feature type="compositionally biased region" description="Polar residues" evidence="1">
    <location>
        <begin position="1"/>
        <end position="10"/>
    </location>
</feature>
<protein>
    <submittedName>
        <fullName evidence="2">Uncharacterized protein</fullName>
    </submittedName>
</protein>
<dbReference type="EMBL" id="JAEPRD010000036">
    <property type="protein sequence ID" value="KAG2205533.1"/>
    <property type="molecule type" value="Genomic_DNA"/>
</dbReference>
<keyword evidence="3" id="KW-1185">Reference proteome</keyword>
<dbReference type="AlphaFoldDB" id="A0A8H7R7C7"/>
<name>A0A8H7R7C7_9FUNG</name>